<organism evidence="2 3">
    <name type="scientific">Modicella reniformis</name>
    <dbReference type="NCBI Taxonomy" id="1440133"/>
    <lineage>
        <taxon>Eukaryota</taxon>
        <taxon>Fungi</taxon>
        <taxon>Fungi incertae sedis</taxon>
        <taxon>Mucoromycota</taxon>
        <taxon>Mortierellomycotina</taxon>
        <taxon>Mortierellomycetes</taxon>
        <taxon>Mortierellales</taxon>
        <taxon>Mortierellaceae</taxon>
        <taxon>Modicella</taxon>
    </lineage>
</organism>
<evidence type="ECO:0000313" key="2">
    <source>
        <dbReference type="EMBL" id="KAF9971042.1"/>
    </source>
</evidence>
<keyword evidence="3" id="KW-1185">Reference proteome</keyword>
<protein>
    <submittedName>
        <fullName evidence="2">Uncharacterized protein</fullName>
    </submittedName>
</protein>
<reference evidence="2" key="1">
    <citation type="journal article" date="2020" name="Fungal Divers.">
        <title>Resolving the Mortierellaceae phylogeny through synthesis of multi-gene phylogenetics and phylogenomics.</title>
        <authorList>
            <person name="Vandepol N."/>
            <person name="Liber J."/>
            <person name="Desiro A."/>
            <person name="Na H."/>
            <person name="Kennedy M."/>
            <person name="Barry K."/>
            <person name="Grigoriev I.V."/>
            <person name="Miller A.N."/>
            <person name="O'Donnell K."/>
            <person name="Stajich J.E."/>
            <person name="Bonito G."/>
        </authorList>
    </citation>
    <scope>NUCLEOTIDE SEQUENCE</scope>
    <source>
        <strain evidence="2">MES-2147</strain>
    </source>
</reference>
<keyword evidence="1" id="KW-0175">Coiled coil</keyword>
<dbReference type="Proteomes" id="UP000749646">
    <property type="component" value="Unassembled WGS sequence"/>
</dbReference>
<evidence type="ECO:0000256" key="1">
    <source>
        <dbReference type="SAM" id="Coils"/>
    </source>
</evidence>
<dbReference type="EMBL" id="JAAAHW010004869">
    <property type="protein sequence ID" value="KAF9971042.1"/>
    <property type="molecule type" value="Genomic_DNA"/>
</dbReference>
<accession>A0A9P6M7X6</accession>
<dbReference type="AlphaFoldDB" id="A0A9P6M7X6"/>
<dbReference type="OrthoDB" id="1711136at2759"/>
<proteinExistence type="predicted"/>
<feature type="coiled-coil region" evidence="1">
    <location>
        <begin position="195"/>
        <end position="236"/>
    </location>
</feature>
<evidence type="ECO:0000313" key="3">
    <source>
        <dbReference type="Proteomes" id="UP000749646"/>
    </source>
</evidence>
<sequence>MSKEYQDGKQPCGKVIPLNKVLYTPRRDPVHTSVRRDEWLDRWLQPQRQRGSYFHRRFVESETGPIFPNLNKQQDRYPIDFSRPTHPTRSLVPRKVSFEKQKKEEVQRPSPQAWAESWVTRSTDHEIFQDGWPLPQWSQDRMSGPILRDKDFDVWSEQCVNRLEMFKISKLEPGLIVFSVEEAIEDAKKYAERREAKWKAQNEKQHQRLKQVQQELQHKQDQHANLVQAIELMKQNGQDM</sequence>
<feature type="non-terminal residue" evidence="2">
    <location>
        <position position="240"/>
    </location>
</feature>
<gene>
    <name evidence="2" type="ORF">BGZ65_010664</name>
</gene>
<name>A0A9P6M7X6_9FUNG</name>
<comment type="caution">
    <text evidence="2">The sequence shown here is derived from an EMBL/GenBank/DDBJ whole genome shotgun (WGS) entry which is preliminary data.</text>
</comment>